<comment type="caution">
    <text evidence="2">The sequence shown here is derived from an EMBL/GenBank/DDBJ whole genome shotgun (WGS) entry which is preliminary data.</text>
</comment>
<proteinExistence type="predicted"/>
<keyword evidence="3" id="KW-1185">Reference proteome</keyword>
<dbReference type="EMBL" id="NMUH01005573">
    <property type="protein sequence ID" value="MQM13129.1"/>
    <property type="molecule type" value="Genomic_DNA"/>
</dbReference>
<dbReference type="Proteomes" id="UP000652761">
    <property type="component" value="Unassembled WGS sequence"/>
</dbReference>
<accession>A0A843WSS5</accession>
<protein>
    <submittedName>
        <fullName evidence="2">Uncharacterized protein</fullName>
    </submittedName>
</protein>
<evidence type="ECO:0000313" key="2">
    <source>
        <dbReference type="EMBL" id="MQM13129.1"/>
    </source>
</evidence>
<dbReference type="OrthoDB" id="1938940at2759"/>
<name>A0A843WSS5_COLES</name>
<organism evidence="2 3">
    <name type="scientific">Colocasia esculenta</name>
    <name type="common">Wild taro</name>
    <name type="synonym">Arum esculentum</name>
    <dbReference type="NCBI Taxonomy" id="4460"/>
    <lineage>
        <taxon>Eukaryota</taxon>
        <taxon>Viridiplantae</taxon>
        <taxon>Streptophyta</taxon>
        <taxon>Embryophyta</taxon>
        <taxon>Tracheophyta</taxon>
        <taxon>Spermatophyta</taxon>
        <taxon>Magnoliopsida</taxon>
        <taxon>Liliopsida</taxon>
        <taxon>Araceae</taxon>
        <taxon>Aroideae</taxon>
        <taxon>Colocasieae</taxon>
        <taxon>Colocasia</taxon>
    </lineage>
</organism>
<evidence type="ECO:0000313" key="3">
    <source>
        <dbReference type="Proteomes" id="UP000652761"/>
    </source>
</evidence>
<sequence length="302" mass="33387">MQAQMAALLEYAKRRLGQLPREIPTLPHPSRRRRRPHGVVGYLPEGDWLVVTTSTKSSRGARRDLRLRQRCKFGGGARSHSQQNRGSKARARGEASECVLQRKQMETAKVPAAAAAAEREQKLLQEPEGYYADDEELFEIDLEVLSRIPPPSNQVFELDLRVFDRLPPAAKDCQQSALLANCILPVTYICNAVPIDAAAAAGGRAERKDADVWGDLTRMLAWRATSELIRAFPSARISGHPTSIRPLADICITKYRSQLGSSDLGICSSAQAGLSTSRPEHSHITFKYISIEHLGLSKLGLR</sequence>
<evidence type="ECO:0000256" key="1">
    <source>
        <dbReference type="SAM" id="MobiDB-lite"/>
    </source>
</evidence>
<dbReference type="AlphaFoldDB" id="A0A843WSS5"/>
<gene>
    <name evidence="2" type="ORF">Taro_046050</name>
</gene>
<feature type="region of interest" description="Disordered" evidence="1">
    <location>
        <begin position="71"/>
        <end position="96"/>
    </location>
</feature>
<reference evidence="2" key="1">
    <citation type="submission" date="2017-07" db="EMBL/GenBank/DDBJ databases">
        <title>Taro Niue Genome Assembly and Annotation.</title>
        <authorList>
            <person name="Atibalentja N."/>
            <person name="Keating K."/>
            <person name="Fields C.J."/>
        </authorList>
    </citation>
    <scope>NUCLEOTIDE SEQUENCE</scope>
    <source>
        <strain evidence="2">Niue_2</strain>
        <tissue evidence="2">Leaf</tissue>
    </source>
</reference>